<evidence type="ECO:0000313" key="3">
    <source>
        <dbReference type="Proteomes" id="UP000662074"/>
    </source>
</evidence>
<feature type="chain" id="PRO_5037847696" evidence="1">
    <location>
        <begin position="24"/>
        <end position="293"/>
    </location>
</feature>
<keyword evidence="1" id="KW-0732">Signal</keyword>
<name>A0A917JAT3_9SPHI</name>
<reference evidence="2" key="2">
    <citation type="submission" date="2020-09" db="EMBL/GenBank/DDBJ databases">
        <authorList>
            <person name="Sun Q."/>
            <person name="Sedlacek I."/>
        </authorList>
    </citation>
    <scope>NUCLEOTIDE SEQUENCE</scope>
    <source>
        <strain evidence="2">CCM 8711</strain>
    </source>
</reference>
<organism evidence="2 3">
    <name type="scientific">Mucilaginibacter galii</name>
    <dbReference type="NCBI Taxonomy" id="2005073"/>
    <lineage>
        <taxon>Bacteria</taxon>
        <taxon>Pseudomonadati</taxon>
        <taxon>Bacteroidota</taxon>
        <taxon>Sphingobacteriia</taxon>
        <taxon>Sphingobacteriales</taxon>
        <taxon>Sphingobacteriaceae</taxon>
        <taxon>Mucilaginibacter</taxon>
    </lineage>
</organism>
<sequence length="293" mass="33240">MMKNLWLIPAVLLVFGATAFINAEVTTTIERETTVDSLGACQGVSYQNGRVFLYGDRETGIIREFKLQKDSLTYLGKEYKLTLKGIDVIGHPTGIAYHSSLPVFIGNSIRLNPEGTQWKAVIYNVNWNGLLKTGTLDGNLLNTIEDDVCIQGTRPEYVKYNKRWYVATADYGEHGNEVRLYDPEKLAKCKKTSEAGVLFKKFTCTPWVQNLHWINSKGVLVLIQNQVEGRRWRFTYVDFAKSVEAGKMVVIKQTDLNNRTDELEGFTFLNNTQKGIAVTSARKNNINYTTTMW</sequence>
<comment type="caution">
    <text evidence="2">The sequence shown here is derived from an EMBL/GenBank/DDBJ whole genome shotgun (WGS) entry which is preliminary data.</text>
</comment>
<protein>
    <submittedName>
        <fullName evidence="2">Uncharacterized protein</fullName>
    </submittedName>
</protein>
<feature type="signal peptide" evidence="1">
    <location>
        <begin position="1"/>
        <end position="23"/>
    </location>
</feature>
<dbReference type="EMBL" id="BMDO01000004">
    <property type="protein sequence ID" value="GGI50651.1"/>
    <property type="molecule type" value="Genomic_DNA"/>
</dbReference>
<evidence type="ECO:0000256" key="1">
    <source>
        <dbReference type="SAM" id="SignalP"/>
    </source>
</evidence>
<dbReference type="AlphaFoldDB" id="A0A917JAT3"/>
<keyword evidence="3" id="KW-1185">Reference proteome</keyword>
<proteinExistence type="predicted"/>
<accession>A0A917JAT3</accession>
<dbReference type="RefSeq" id="WP_229747083.1">
    <property type="nucleotide sequence ID" value="NZ_BMDO01000004.1"/>
</dbReference>
<gene>
    <name evidence="2" type="ORF">GCM10011425_18630</name>
</gene>
<evidence type="ECO:0000313" key="2">
    <source>
        <dbReference type="EMBL" id="GGI50651.1"/>
    </source>
</evidence>
<dbReference type="Proteomes" id="UP000662074">
    <property type="component" value="Unassembled WGS sequence"/>
</dbReference>
<reference evidence="2" key="1">
    <citation type="journal article" date="2014" name="Int. J. Syst. Evol. Microbiol.">
        <title>Complete genome sequence of Corynebacterium casei LMG S-19264T (=DSM 44701T), isolated from a smear-ripened cheese.</title>
        <authorList>
            <consortium name="US DOE Joint Genome Institute (JGI-PGF)"/>
            <person name="Walter F."/>
            <person name="Albersmeier A."/>
            <person name="Kalinowski J."/>
            <person name="Ruckert C."/>
        </authorList>
    </citation>
    <scope>NUCLEOTIDE SEQUENCE</scope>
    <source>
        <strain evidence="2">CCM 8711</strain>
    </source>
</reference>